<sequence>MEYKLSADGIESAASRIASVIHKTSIFTSDTLNDYIASLTEKRKGPKLYFKCDNLQKTGSFKCRGASNAVAKLLSGPEKNKINGFITHSSGNHGQALAFAARKFGTKCIVIVPTNAPKAKVKAIEGYGAKVIFVEPTMEARKGKCNELAEKEGLRIVDPHDDWEVMEGQGTLALEIIEQVPDVEAVMVSVGGGGLIGGICQWFYERKSNVQVMGVEPEGKNILESIKAGKRLWSNGSALDTIADGVRVRPLGEKCFEVMRHVSHKKIYSVNNDDIRFAWKLIWERLKLVIEPSSALPLAAIIKYPEDFKDLKSIVLILCGGNVDFVDPSLTQ</sequence>
<reference evidence="2" key="1">
    <citation type="submission" date="2022-11" db="UniProtKB">
        <authorList>
            <consortium name="WormBaseParasite"/>
        </authorList>
    </citation>
    <scope>IDENTIFICATION</scope>
</reference>
<proteinExistence type="predicted"/>
<evidence type="ECO:0000313" key="1">
    <source>
        <dbReference type="Proteomes" id="UP000887580"/>
    </source>
</evidence>
<evidence type="ECO:0000313" key="2">
    <source>
        <dbReference type="WBParaSite" id="PS1159_v2.g21709.t1"/>
    </source>
</evidence>
<protein>
    <submittedName>
        <fullName evidence="2">Tryptophan synthase beta chain-like PALP domain-containing protein</fullName>
    </submittedName>
</protein>
<dbReference type="Proteomes" id="UP000887580">
    <property type="component" value="Unplaced"/>
</dbReference>
<dbReference type="WBParaSite" id="PS1159_v2.g21709.t1">
    <property type="protein sequence ID" value="PS1159_v2.g21709.t1"/>
    <property type="gene ID" value="PS1159_v2.g21709"/>
</dbReference>
<accession>A0AC35FYM7</accession>
<name>A0AC35FYM7_9BILA</name>
<organism evidence="1 2">
    <name type="scientific">Panagrolaimus sp. PS1159</name>
    <dbReference type="NCBI Taxonomy" id="55785"/>
    <lineage>
        <taxon>Eukaryota</taxon>
        <taxon>Metazoa</taxon>
        <taxon>Ecdysozoa</taxon>
        <taxon>Nematoda</taxon>
        <taxon>Chromadorea</taxon>
        <taxon>Rhabditida</taxon>
        <taxon>Tylenchina</taxon>
        <taxon>Panagrolaimomorpha</taxon>
        <taxon>Panagrolaimoidea</taxon>
        <taxon>Panagrolaimidae</taxon>
        <taxon>Panagrolaimus</taxon>
    </lineage>
</organism>